<feature type="region of interest" description="N-terminal hotdog fold" evidence="9">
    <location>
        <begin position="4436"/>
        <end position="4564"/>
    </location>
</feature>
<sequence length="5360" mass="554075">MTAPDEQIVNALRASLKENARLQQENQRLVEAPAEPIAIVSMACRYAGGIRTPEDLWRVVTDGTDVYTTFPEDRGWDLEGLYHPDPDNPGTTYVREGAFLHDAGQFDAAFFGISPREALAMDPQQRQLLEVSWEALERAGIDPHSVRGTDIGVFAGIVHQDYAPDLSGYEGFLSLERALGTAGGVASGRVAYTLGLEGPAVTVDTMCSSSLVAIHLAAQALRRGECSMALAGGATVMSTPGGFVGFARQRGLAFDGRCKSYAACADGSSWAEGAGVVVLERLSEARRNGHQVLAVIRGSALNQDGASNGLTAPNGPAQQRVIRKALDSANLSTSDIDMVEGHGTGTVLGDPIEAQALLATYGQDRPADQPLWLGSVKSVIGHTQAASGVAGVINMVQALRHGVMPATRHIDAPTPQVDWSAGTVELLTEVRQWPQADRPRRAGVSSFGASGTNAHLILEQASEEAELSGSAVEPDGEVVPLVVTAASAGSLTGQAERLVSFLDAAEALSLVGVAGTLASRRAVLAERAVVVAGSREEALAGLGALARGESNAAVLSGSSAGPGRTVLVFPGQGSQWVGMGRELLDSSPVFAERVAQCSAALERWVDWSLEEVLRGQAPAELLERVDVVQPASFAVMVGLAAVWASVGVVPDAVVGHSQGEIAAACVAGALSLEDAARIVAVRSQVIAGQLAGRGGMASVALSETEAVERLERWSDRVEVAAVNGPSSVVIAGDAEALDEALDALEDQGVRVRRIAVDYASHSRHVEAIQENLAEAFADIRSQAPQVPFFSTVTGEWVREAGVLDGGYWYRNLRGQVRFSPAVAQLLTEGHTVLVEASAHPVLVQPISELVDAADVTALATGSLRRDEGGLRRLLVSMAELFVHGVAVDWTGVLPAGAESARVDLPTYAFDHQHYWLQLTGAATDAASLGLTGTDHPLLGAVVQLPQSDGLVFTSRLSLRTHPWLADHAMQGVVIVPGTAYVDLAVRAGDEFGCGVLEELVIEAPLVLPEQGGMRVQVAVGAAGANGSRSVDVYSLREDAVSDSGHGEWTRHATGLLSATAPAGSSTPAVDFTAWPPTGAQPVEIDDFYTDLVARGYSYGPAFQGLRAVWRRGEELFAEAVLPQEQRENADKFGLHPALLDAALHTNAFANPDDDRNVLPFAWNGLVLHALGASALRVRVAPCGPDALSFQAADESGELVLTMDSLVSLPVTAEQLGAGAGADHRDSLFRVEWTGLPAPEGATVLPTWASLSTAEEVAALAARESTPAVAILEAESSADEDPLALTCRVLAVVQAWLGTPELAEARLVVATRGAVPAGGEAALTDPAGAAVWGLVRAAQAENPDRIVLIDLDPAASTTAGPVLGSVLASGEPQLAVRGTALSAARLVRADAAAPEATEAPAAFDTDGTVLLTGGTGSLGAVVARHLVTEHGVRHLVLASRRGLAVEGAAELAAELAELGASVSVAACDVADREAVAALLAAVPAEHPLTGVVHLAGVLDDGVLGALTPERVAGVFAPKVTAVRHLDQLTRELAPQLKAFIVFSSAAALLGSAGQGSYAAANAFLDGLMAHRRTAGLPGLSLAWGLWEQSTGLTAHLSEVDQARMSRGGVLALTPAEGLDLLDIALHAEQALLVPIKLDLRALRSEAASSGTVVHLLRSLVRTGRRQARAGAGDGSGLVRRLAGLAEAEQESLLLGIVQAEATVVLGFSGAELAQGTRGFSDIGFDSLTAVELRNRLSAATGVKLPATLIFDYPTPVALARYLREELGDSAAGAAAAPTVVVADPDEPIAIVGMACRLPGGVADPEGLWRLVAEGRDGMVGFPDNRGWNLDSLFDDDPDKPGTSYVHKGGFLNGAGEFDAEFFGISPNEALAMDPQQRLLLETSWEALERAGIDPSSARGSNVGVFSGMSIHDYLESLSNMPAELEGFVTTATAGSVASGRVSYVFGFEGPAVTVDTACSSSLVAMHLAAQALRQGECSLALAGGVAVMGSPIGVLGMSRQRGLAADGRVKAFSAGADGTILSEGVGVVVLERLSEARRNGHRVLAVIRGSAVNQDGASNGLTAPNGPSQQRVIRKALANAGLDACDIDAVEAHGTGTALGDPIEAQALLATYGRDRSPELPLWLGSLKSNIGHTQAAAGVAAVIKMVQAMRHGVLPSTLNVDEPTPQVDWSAGAVELLTEAREWSQSGRPRRAGVSSFGISGTNAHLILEEAPEEAELVRPEVEPGAEVGAEVVPLVVTAASTGSLTGQAERLVSVVEGAELASLAGALVSQRALLAERAVVVAGSSQEALTALGALARGESVPGVVTGGSYGAAAVGRTVLVFPGQGSQWVGMGRELLDSSPVFAERVAQCSAALERWVDWSLEEVLRGQAPAELLERVDVVQPASFAVMVGLAAVWASVGVLPDAVVGHSQGEIAAACVAGALSLEDAARIVAVRSQVIAGQLAGRGGMASVALPEVEAQARLGRWSERVEVAAVNGPSSVVIAGDAEALDEVLEVLAGEGVRVRRVAVDYASHTRHVEAIEESLARAFAEVRSQAPLVPFLSTVTGEWVREAGVLDGGYWYRNLRQQVRFGPAVESLLAEGHTVFVEASAHPVLVQPINEIVDGSDALVSGTLRREEGGLRRLLVSMAELFVRGVAVDWTGVLPEGADSAQVELPTYAFDHQHYWLQTAPATDAASLGQTTADHPLIGAVVRLPQSDGLVFTSRLSLRTHAWLADHVVGAVALVPGSALVELAVRAGDELGCGTLEELVIEAPLALPEQGGVRVQVTVGGPDENGARTVDIYSTREDSADTGAEAWTRHATGRLSAVPAARTEADSDLVLWPPTGARQASVAEFYEDLLRLGHALGPAFQGVRALWRRGEEVFAEIVLPEEHRADAEKFGLHPALLDAALQSGLRHAAVADEAAGGRRLWLPAEWNGLTLHAVGATALRVRLAPSGVDRLSLQAADETGGLVLTLDALSFLPVSAEQLSAAVADQGPDSLFRVEWTELPAAPSAGESVPLWVPLFHADEVQFLADNVTAPLVAVVEAAGGSDGDALALTNRVLEMLQTWLAAPSLEDSRLVIVTRGAVPAGGDAAVTDPAGAAVWGLIRAAQAENPDRIVLLDTDAPAGVDVEPVLAAVLATGEPQLAVRGTTLSVPRLVRSGGAEAAEGAVAFRPEGTVLVTGGTGSLGALVARHLVTEHGVRHLVLASRRGLAADGAAELAAELAELGASVSVAACDVADREAVAALLAAVPAEHPLTGVVHTAGVLDDGVIGALTPQRVAGVFAPKVTAVRQLDELTRDLDLTTFAVFSSGAGLFGSAGQGSYAAANAFLDGLMARRRAAGLPAVSLAWGLWEQSTGLTAHLSEVDQARMSRGGILALTPAEGLALFDVALHTEQALVVPIKLDLRAARADAASGGAVQPLMRALVRAGRQAARAAVAQRGGGGLAEQLAPLDTAEREALLLDLVRGQVATVLGHAGAENVKAEKAFKDAGFDSLTSVELRNRLREATGLNLPTTVVFDYPTPLALARHLQGAFGHVVTGPSSTAPAVVVADPDEPIAIVGMACRLPGGVSSPEDLWQLVVEGRDAMSGFPQDRGWDLDGLFDTDAGRVGTSYVDQGGFLHEAGLFDAAFFGISPREALAMDPQQRLLLEASWEAMERAGIDPASLKGTDVGVFSGVMGQGYGFGGEVPPELGGFTATGSAGSVASGRVSYVFGFEGPAVSVDTACSSSLVAIHLAAQALRQGECSMALAGGATVMANTHTFVEFSRQQALSRDGRCKAFSSTADGTGWAEGAGVVVLERLSEARRRGHRVLAVVRGSAVNQDGASNGLTAPNGPSQQRVIRKALANAGLSAAEVDAVEAHGTGTVLGDPIEAQALLATYGQERDPEHPLWLGALKSNIGHSQAAAGVAGVIKMVEALRHGVLPPTLHVEEPSTEVDWTAGAVELLTQGRDWPETGRPRRAGVSAFGVSGTNAHLILEQAPEVAEDASDAEVVRPAGGVVPLVVSAKSAASLSGQAERLVSVLSSGDDADLVSVAGGLVSRRAVLAERAVVVAGSRDEALVSLGALARGEAGSAVVTGSSAEPGKVVLVFPGQGSQRVGMGGELYGAYPVFAQALDEACAVLDERLSGWVEHSVKDVILGAVPDGVLDRTVFTQAGLFAVETALFRLVESWGVRPDAVMGHSIGELTAAHVAGVLSLGDAAAVVAARGRLMQALPSGGAMVAVAATEAEVAELLGEVEGVDLAAVNGPSSVVLSGEEAAVLAVAERLAGQGRKTKRLVVSHAFHSALMEPMLEEFASVLDQVTWGEARFPVISNVTGRVAEPGQLADPQYWVRHVRRPVRFADGVAAAVGDVFVELGPGAALSSVVGESAGEQAVCVAALRDGRPEAQTLLASVAELFVRGIAVDWTGVLPAGADSAHVDLPTYAFDHQHYWLQTTSATDAVSLGQVTGDHPLIGAVVEVPETGGVLCTSRLSLRTHPWLADHAVGGVVLVPGTGLVELAIRAGDVVACGVLDELVIEAPLVVPAHGGVRVQVAVGGPDDSGTRTVGIYSAREDAAGEIGRDAWTRHAAGTLAVAAADGVAAADSPAAPGFDVTTWPPVGAELVNLDVADFYEDLLAHGYAYGPSFQGLRAAWRRGEELFAEIALPEEQRDSAARFGIHPALLDAALHTEAFAQPKAGHNVLPFAWNRLVLHAAGAAAIRVRIAPQGPDVLSLAAVDETGGLVLTVDSVTFRPVDVEQLDTAAVAEEGRDALFRVEWTELPVASQASTEPVSDWVPVGSAAEVAQLSGAAPAVAVLTAHGTGGDDGEALTLTAEVLEVVQAWLGEEAFEDSRLVVVTRGAVPAGADGGVTDLAGAAVWGLLRTAQAENPDRIVLLDLDPELAQDSASGESFGALLGAVLAGGEAQVAVRAAALSVPRLVRAQAQQEAQPLGVVRPEGTVLVTGGTGSLGSLLARHLVTRHGVRHLVLASRRGPQADGAMELINELRELGAESVLVSACDVTDRAQLAALLAAVPAEHPLAGVVHTAGVLDDGVIGALTPERLAYVFAPKVTAVRHLDELTRDLDLAMFTVFSSASGLFGSAGQGNYAAANAYLDAVAHQRRAAGLPALSLAWGLWEQVSGMTAHLGSADQARMSRGGVLPIGPAEGMQLFDAALRAEAALVVPIKLDLRAVRAEAASGGAVQPLLRALVRVGRQQARTAVGDSGGLTRRLAGLVPADQEALLLDLVRSQVAIVLGHAGAEQVGPETAFKDAGFDSLTSVELRNRLREATGLKLAATVVFDYPAPLALARYLHSELGTTDDALSLVNAKIEDIESLITGLLSDESKKSSIMLRLQGLVAKCNGVLEQSEESTVAQQLESASADEVLDFINDELGIS</sequence>
<evidence type="ECO:0000256" key="5">
    <source>
        <dbReference type="ARBA" id="ARBA00022679"/>
    </source>
</evidence>
<keyword evidence="4" id="KW-0597">Phosphoprotein</keyword>
<dbReference type="SMART" id="SM00827">
    <property type="entry name" value="PKS_AT"/>
    <property type="match status" value="3"/>
</dbReference>
<evidence type="ECO:0000256" key="1">
    <source>
        <dbReference type="ARBA" id="ARBA00001957"/>
    </source>
</evidence>
<dbReference type="Pfam" id="PF02801">
    <property type="entry name" value="Ketoacyl-synt_C"/>
    <property type="match status" value="3"/>
</dbReference>
<dbReference type="InterPro" id="IPR036291">
    <property type="entry name" value="NAD(P)-bd_dom_sf"/>
</dbReference>
<dbReference type="InterPro" id="IPR057326">
    <property type="entry name" value="KR_dom"/>
</dbReference>
<dbReference type="Pfam" id="PF00109">
    <property type="entry name" value="ketoacyl-synt"/>
    <property type="match status" value="3"/>
</dbReference>
<dbReference type="PANTHER" id="PTHR43775:SF51">
    <property type="entry name" value="INACTIVE PHENOLPHTHIOCEROL SYNTHESIS POLYKETIDE SYNTHASE TYPE I PKS1-RELATED"/>
    <property type="match status" value="1"/>
</dbReference>
<dbReference type="PROSITE" id="PS50075">
    <property type="entry name" value="CARRIER"/>
    <property type="match status" value="3"/>
</dbReference>
<dbReference type="Gene3D" id="3.40.47.10">
    <property type="match status" value="3"/>
</dbReference>
<dbReference type="Gene3D" id="3.10.129.110">
    <property type="entry name" value="Polyketide synthase dehydratase"/>
    <property type="match status" value="3"/>
</dbReference>
<feature type="active site" description="Proton donor; for dehydratase activity" evidence="9">
    <location>
        <position position="1140"/>
    </location>
</feature>
<dbReference type="InterPro" id="IPR018201">
    <property type="entry name" value="Ketoacyl_synth_AS"/>
</dbReference>
<name>A0A7W7R827_KITKI</name>
<dbReference type="FunFam" id="1.10.1200.10:FF:000007">
    <property type="entry name" value="Probable polyketide synthase pks17"/>
    <property type="match status" value="3"/>
</dbReference>
<dbReference type="SUPFAM" id="SSF55048">
    <property type="entry name" value="Probable ACP-binding domain of malonyl-CoA ACP transacylase"/>
    <property type="match status" value="3"/>
</dbReference>
<dbReference type="Pfam" id="PF14765">
    <property type="entry name" value="PS-DH"/>
    <property type="match status" value="3"/>
</dbReference>
<evidence type="ECO:0000313" key="14">
    <source>
        <dbReference type="Proteomes" id="UP000540506"/>
    </source>
</evidence>
<feature type="region of interest" description="C-terminal hotdog fold" evidence="9">
    <location>
        <begin position="1079"/>
        <end position="1216"/>
    </location>
</feature>
<feature type="domain" description="Ketosynthase family 3 (KS3)" evidence="11">
    <location>
        <begin position="34"/>
        <end position="460"/>
    </location>
</feature>
<comment type="cofactor">
    <cofactor evidence="1">
        <name>pantetheine 4'-phosphate</name>
        <dbReference type="ChEBI" id="CHEBI:47942"/>
    </cofactor>
</comment>
<dbReference type="SUPFAM" id="SSF47336">
    <property type="entry name" value="ACP-like"/>
    <property type="match status" value="3"/>
</dbReference>
<protein>
    <submittedName>
        <fullName evidence="13">Rifamycin polyketide synthase module 4/5/6</fullName>
    </submittedName>
</protein>
<dbReference type="InterPro" id="IPR049552">
    <property type="entry name" value="PKS_DH_N"/>
</dbReference>
<dbReference type="PROSITE" id="PS52004">
    <property type="entry name" value="KS3_2"/>
    <property type="match status" value="3"/>
</dbReference>
<dbReference type="Pfam" id="PF00698">
    <property type="entry name" value="Acyl_transf_1"/>
    <property type="match status" value="3"/>
</dbReference>
<feature type="region of interest" description="C-terminal hotdog fold" evidence="9">
    <location>
        <begin position="2828"/>
        <end position="2971"/>
    </location>
</feature>
<dbReference type="Pfam" id="PF16197">
    <property type="entry name" value="KAsynt_C_assoc"/>
    <property type="match status" value="3"/>
</dbReference>
<feature type="active site" description="Proton acceptor; for dehydratase activity" evidence="9">
    <location>
        <position position="2718"/>
    </location>
</feature>
<evidence type="ECO:0000259" key="10">
    <source>
        <dbReference type="PROSITE" id="PS50075"/>
    </source>
</evidence>
<dbReference type="InterPro" id="IPR036736">
    <property type="entry name" value="ACP-like_sf"/>
</dbReference>
<dbReference type="Gene3D" id="3.40.50.720">
    <property type="entry name" value="NAD(P)-binding Rossmann-like Domain"/>
    <property type="match status" value="3"/>
</dbReference>
<evidence type="ECO:0000256" key="7">
    <source>
        <dbReference type="ARBA" id="ARBA00023268"/>
    </source>
</evidence>
<dbReference type="InterPro" id="IPR014030">
    <property type="entry name" value="Ketoacyl_synth_N"/>
</dbReference>
<feature type="domain" description="Carrier" evidence="10">
    <location>
        <begin position="3444"/>
        <end position="3519"/>
    </location>
</feature>
<dbReference type="SMART" id="SM00826">
    <property type="entry name" value="PKS_DH"/>
    <property type="match status" value="3"/>
</dbReference>
<dbReference type="GO" id="GO:0031177">
    <property type="term" value="F:phosphopantetheine binding"/>
    <property type="evidence" value="ECO:0007669"/>
    <property type="project" value="InterPro"/>
</dbReference>
<feature type="active site" description="Proton acceptor; for dehydratase activity" evidence="9">
    <location>
        <position position="967"/>
    </location>
</feature>
<dbReference type="Pfam" id="PF08659">
    <property type="entry name" value="KR"/>
    <property type="match status" value="3"/>
</dbReference>
<dbReference type="SMART" id="SM00825">
    <property type="entry name" value="PKS_KS"/>
    <property type="match status" value="3"/>
</dbReference>
<dbReference type="InterPro" id="IPR015083">
    <property type="entry name" value="NorB/c/GfsB-D-like_docking"/>
</dbReference>
<feature type="domain" description="Ketosynthase family 3 (KS3)" evidence="11">
    <location>
        <begin position="1784"/>
        <end position="2210"/>
    </location>
</feature>
<keyword evidence="5" id="KW-0808">Transferase</keyword>
<dbReference type="Pfam" id="PF22953">
    <property type="entry name" value="SpnB_Rossmann"/>
    <property type="match status" value="3"/>
</dbReference>
<dbReference type="CDD" id="cd00833">
    <property type="entry name" value="PKS"/>
    <property type="match status" value="3"/>
</dbReference>
<keyword evidence="8" id="KW-0012">Acyltransferase</keyword>
<dbReference type="SUPFAM" id="SSF51735">
    <property type="entry name" value="NAD(P)-binding Rossmann-fold domains"/>
    <property type="match status" value="6"/>
</dbReference>
<dbReference type="Gene3D" id="3.40.366.10">
    <property type="entry name" value="Malonyl-Coenzyme A Acyl Carrier Protein, domain 2"/>
    <property type="match status" value="3"/>
</dbReference>
<accession>A0A7W7R827</accession>
<evidence type="ECO:0000256" key="4">
    <source>
        <dbReference type="ARBA" id="ARBA00022553"/>
    </source>
</evidence>
<dbReference type="SUPFAM" id="SSF53901">
    <property type="entry name" value="Thiolase-like"/>
    <property type="match status" value="3"/>
</dbReference>
<dbReference type="SMART" id="SM00822">
    <property type="entry name" value="PKS_KR"/>
    <property type="match status" value="3"/>
</dbReference>
<feature type="domain" description="Carrier" evidence="10">
    <location>
        <begin position="5205"/>
        <end position="5280"/>
    </location>
</feature>
<dbReference type="GO" id="GO:0033068">
    <property type="term" value="P:macrolide biosynthetic process"/>
    <property type="evidence" value="ECO:0007669"/>
    <property type="project" value="UniProtKB-ARBA"/>
</dbReference>
<evidence type="ECO:0000256" key="6">
    <source>
        <dbReference type="ARBA" id="ARBA00023194"/>
    </source>
</evidence>
<evidence type="ECO:0000256" key="2">
    <source>
        <dbReference type="ARBA" id="ARBA00004792"/>
    </source>
</evidence>
<dbReference type="RefSeq" id="WP_184940578.1">
    <property type="nucleotide sequence ID" value="NZ_JACHJV010000001.1"/>
</dbReference>
<dbReference type="InterPro" id="IPR016036">
    <property type="entry name" value="Malonyl_transacylase_ACP-bd"/>
</dbReference>
<feature type="region of interest" description="N-terminal hotdog fold" evidence="9">
    <location>
        <begin position="2686"/>
        <end position="2813"/>
    </location>
</feature>
<dbReference type="GO" id="GO:0004315">
    <property type="term" value="F:3-oxoacyl-[acyl-carrier-protein] synthase activity"/>
    <property type="evidence" value="ECO:0007669"/>
    <property type="project" value="InterPro"/>
</dbReference>
<feature type="region of interest" description="N-terminal hotdog fold" evidence="9">
    <location>
        <begin position="935"/>
        <end position="1063"/>
    </location>
</feature>
<feature type="domain" description="PKS/mFAS DH" evidence="12">
    <location>
        <begin position="935"/>
        <end position="1216"/>
    </location>
</feature>
<dbReference type="InterPro" id="IPR016035">
    <property type="entry name" value="Acyl_Trfase/lysoPLipase"/>
</dbReference>
<feature type="domain" description="Ketosynthase family 3 (KS3)" evidence="11">
    <location>
        <begin position="3539"/>
        <end position="3964"/>
    </location>
</feature>
<keyword evidence="7" id="KW-0511">Multifunctional enzyme</keyword>
<comment type="pathway">
    <text evidence="2">Antibiotic biosynthesis.</text>
</comment>
<dbReference type="InterPro" id="IPR020806">
    <property type="entry name" value="PKS_PP-bd"/>
</dbReference>
<dbReference type="InterPro" id="IPR016039">
    <property type="entry name" value="Thiolase-like"/>
</dbReference>
<dbReference type="EMBL" id="JACHJV010000001">
    <property type="protein sequence ID" value="MBB4926858.1"/>
    <property type="molecule type" value="Genomic_DNA"/>
</dbReference>
<dbReference type="Gene3D" id="1.10.1200.10">
    <property type="entry name" value="ACP-like"/>
    <property type="match status" value="3"/>
</dbReference>
<feature type="active site" description="Proton donor; for dehydratase activity" evidence="9">
    <location>
        <position position="4649"/>
    </location>
</feature>
<organism evidence="13 14">
    <name type="scientific">Kitasatospora kifunensis</name>
    <name type="common">Streptomyces kifunensis</name>
    <dbReference type="NCBI Taxonomy" id="58351"/>
    <lineage>
        <taxon>Bacteria</taxon>
        <taxon>Bacillati</taxon>
        <taxon>Actinomycetota</taxon>
        <taxon>Actinomycetes</taxon>
        <taxon>Kitasatosporales</taxon>
        <taxon>Streptomycetaceae</taxon>
        <taxon>Kitasatospora</taxon>
    </lineage>
</organism>
<dbReference type="FunFam" id="3.40.366.10:FF:000002">
    <property type="entry name" value="Probable polyketide synthase 2"/>
    <property type="match status" value="3"/>
</dbReference>
<dbReference type="InterPro" id="IPR042104">
    <property type="entry name" value="PKS_dehydratase_sf"/>
</dbReference>
<evidence type="ECO:0000256" key="9">
    <source>
        <dbReference type="PROSITE-ProRule" id="PRU01363"/>
    </source>
</evidence>
<evidence type="ECO:0000256" key="3">
    <source>
        <dbReference type="ARBA" id="ARBA00022450"/>
    </source>
</evidence>
<keyword evidence="14" id="KW-1185">Reference proteome</keyword>
<evidence type="ECO:0000313" key="13">
    <source>
        <dbReference type="EMBL" id="MBB4926858.1"/>
    </source>
</evidence>
<dbReference type="PROSITE" id="PS00012">
    <property type="entry name" value="PHOSPHOPANTETHEINE"/>
    <property type="match status" value="3"/>
</dbReference>
<evidence type="ECO:0000259" key="12">
    <source>
        <dbReference type="PROSITE" id="PS52019"/>
    </source>
</evidence>
<dbReference type="InterPro" id="IPR055123">
    <property type="entry name" value="SpnB-like_Rossmann"/>
</dbReference>
<evidence type="ECO:0000256" key="8">
    <source>
        <dbReference type="ARBA" id="ARBA00023315"/>
    </source>
</evidence>
<dbReference type="PROSITE" id="PS52019">
    <property type="entry name" value="PKS_MFAS_DH"/>
    <property type="match status" value="3"/>
</dbReference>
<dbReference type="SMART" id="SM00823">
    <property type="entry name" value="PKS_PP"/>
    <property type="match status" value="3"/>
</dbReference>
<dbReference type="PROSITE" id="PS00606">
    <property type="entry name" value="KS3_1"/>
    <property type="match status" value="2"/>
</dbReference>
<dbReference type="GO" id="GO:0006633">
    <property type="term" value="P:fatty acid biosynthetic process"/>
    <property type="evidence" value="ECO:0007669"/>
    <property type="project" value="InterPro"/>
</dbReference>
<feature type="domain" description="PKS/mFAS DH" evidence="12">
    <location>
        <begin position="2686"/>
        <end position="2971"/>
    </location>
</feature>
<dbReference type="PANTHER" id="PTHR43775">
    <property type="entry name" value="FATTY ACID SYNTHASE"/>
    <property type="match status" value="1"/>
</dbReference>
<dbReference type="InterPro" id="IPR049900">
    <property type="entry name" value="PKS_mFAS_DH"/>
</dbReference>
<gene>
    <name evidence="13" type="ORF">FHR34_005851</name>
</gene>
<dbReference type="SMART" id="SM01294">
    <property type="entry name" value="PKS_PP_betabranch"/>
    <property type="match status" value="3"/>
</dbReference>
<dbReference type="InterPro" id="IPR050091">
    <property type="entry name" value="PKS_NRPS_Biosynth_Enz"/>
</dbReference>
<dbReference type="CDD" id="cd08956">
    <property type="entry name" value="KR_3_FAS_SDR_x"/>
    <property type="match status" value="3"/>
</dbReference>
<dbReference type="Pfam" id="PF00550">
    <property type="entry name" value="PP-binding"/>
    <property type="match status" value="3"/>
</dbReference>
<dbReference type="Pfam" id="PF08990">
    <property type="entry name" value="Docking"/>
    <property type="match status" value="1"/>
</dbReference>
<dbReference type="InterPro" id="IPR049551">
    <property type="entry name" value="PKS_DH_C"/>
</dbReference>
<evidence type="ECO:0000259" key="11">
    <source>
        <dbReference type="PROSITE" id="PS52004"/>
    </source>
</evidence>
<reference evidence="13 14" key="1">
    <citation type="submission" date="2020-08" db="EMBL/GenBank/DDBJ databases">
        <title>Sequencing the genomes of 1000 actinobacteria strains.</title>
        <authorList>
            <person name="Klenk H.-P."/>
        </authorList>
    </citation>
    <scope>NUCLEOTIDE SEQUENCE [LARGE SCALE GENOMIC DNA]</scope>
    <source>
        <strain evidence="13 14">DSM 41654</strain>
    </source>
</reference>
<proteinExistence type="predicted"/>
<dbReference type="Gene3D" id="3.30.70.3290">
    <property type="match status" value="3"/>
</dbReference>
<dbReference type="InterPro" id="IPR009081">
    <property type="entry name" value="PP-bd_ACP"/>
</dbReference>
<dbReference type="InterPro" id="IPR014031">
    <property type="entry name" value="Ketoacyl_synth_C"/>
</dbReference>
<dbReference type="GO" id="GO:0004312">
    <property type="term" value="F:fatty acid synthase activity"/>
    <property type="evidence" value="ECO:0007669"/>
    <property type="project" value="TreeGrafter"/>
</dbReference>
<dbReference type="InterPro" id="IPR006162">
    <property type="entry name" value="Ppantetheine_attach_site"/>
</dbReference>
<dbReference type="SUPFAM" id="SSF52151">
    <property type="entry name" value="FabD/lysophospholipase-like"/>
    <property type="match status" value="3"/>
</dbReference>
<dbReference type="InterPro" id="IPR020807">
    <property type="entry name" value="PKS_DH"/>
</dbReference>
<dbReference type="Pfam" id="PF21089">
    <property type="entry name" value="PKS_DH_N"/>
    <property type="match status" value="3"/>
</dbReference>
<keyword evidence="6" id="KW-0045">Antibiotic biosynthesis</keyword>
<dbReference type="Proteomes" id="UP000540506">
    <property type="component" value="Unassembled WGS sequence"/>
</dbReference>
<feature type="region of interest" description="C-terminal hotdog fold" evidence="9">
    <location>
        <begin position="4586"/>
        <end position="4725"/>
    </location>
</feature>
<dbReference type="InterPro" id="IPR032821">
    <property type="entry name" value="PKS_assoc"/>
</dbReference>
<dbReference type="InterPro" id="IPR020841">
    <property type="entry name" value="PKS_Beta-ketoAc_synthase_dom"/>
</dbReference>
<feature type="domain" description="PKS/mFAS DH" evidence="12">
    <location>
        <begin position="4436"/>
        <end position="4725"/>
    </location>
</feature>
<feature type="domain" description="Carrier" evidence="10">
    <location>
        <begin position="1690"/>
        <end position="1765"/>
    </location>
</feature>
<dbReference type="InterPro" id="IPR014043">
    <property type="entry name" value="Acyl_transferase_dom"/>
</dbReference>
<feature type="active site" description="Proton donor; for dehydratase activity" evidence="9">
    <location>
        <position position="2889"/>
    </location>
</feature>
<dbReference type="FunFam" id="3.40.47.10:FF:000019">
    <property type="entry name" value="Polyketide synthase type I"/>
    <property type="match status" value="3"/>
</dbReference>
<feature type="active site" description="Proton acceptor; for dehydratase activity" evidence="9">
    <location>
        <position position="4468"/>
    </location>
</feature>
<dbReference type="InterPro" id="IPR001227">
    <property type="entry name" value="Ac_transferase_dom_sf"/>
</dbReference>
<keyword evidence="3" id="KW-0596">Phosphopantetheine</keyword>
<dbReference type="InterPro" id="IPR013968">
    <property type="entry name" value="PKS_KR"/>
</dbReference>
<comment type="caution">
    <text evidence="13">The sequence shown here is derived from an EMBL/GenBank/DDBJ whole genome shotgun (WGS) entry which is preliminary data.</text>
</comment>